<comment type="caution">
    <text evidence="1">The sequence shown here is derived from an EMBL/GenBank/DDBJ whole genome shotgun (WGS) entry which is preliminary data.</text>
</comment>
<organism evidence="1 2">
    <name type="scientific">bacterium (Candidatus Ratteibacteria) CG15_BIG_FIL_POST_REV_8_21_14_020_41_12</name>
    <dbReference type="NCBI Taxonomy" id="2014291"/>
    <lineage>
        <taxon>Bacteria</taxon>
        <taxon>Candidatus Ratteibacteria</taxon>
    </lineage>
</organism>
<name>A0A2M7H0G2_9BACT</name>
<dbReference type="AlphaFoldDB" id="A0A2M7H0G2"/>
<sequence length="153" mass="16659">MISKIKRAGKDIMEVGGGLGSMLWRFPASGYQGLAELGKSLAKGKLLDESLERATEAIETVQRDITGGTPPTVETQKSLELIGLPFEYLHKLASMSGRGLEELTKIPYLEPTVSTILEAYFLGKLPEMVKKAAKTPVRLAEIKAGAKRIKAWT</sequence>
<accession>A0A2M7H0G2</accession>
<protein>
    <submittedName>
        <fullName evidence="1">Uncharacterized protein</fullName>
    </submittedName>
</protein>
<proteinExistence type="predicted"/>
<dbReference type="EMBL" id="PFFY01000017">
    <property type="protein sequence ID" value="PIW34232.1"/>
    <property type="molecule type" value="Genomic_DNA"/>
</dbReference>
<dbReference type="Proteomes" id="UP000230025">
    <property type="component" value="Unassembled WGS sequence"/>
</dbReference>
<evidence type="ECO:0000313" key="2">
    <source>
        <dbReference type="Proteomes" id="UP000230025"/>
    </source>
</evidence>
<reference evidence="2" key="1">
    <citation type="submission" date="2017-09" db="EMBL/GenBank/DDBJ databases">
        <title>Depth-based differentiation of microbial function through sediment-hosted aquifers and enrichment of novel symbionts in the deep terrestrial subsurface.</title>
        <authorList>
            <person name="Probst A.J."/>
            <person name="Ladd B."/>
            <person name="Jarett J.K."/>
            <person name="Geller-Mcgrath D.E."/>
            <person name="Sieber C.M.K."/>
            <person name="Emerson J.B."/>
            <person name="Anantharaman K."/>
            <person name="Thomas B.C."/>
            <person name="Malmstrom R."/>
            <person name="Stieglmeier M."/>
            <person name="Klingl A."/>
            <person name="Woyke T."/>
            <person name="Ryan C.M."/>
            <person name="Banfield J.F."/>
        </authorList>
    </citation>
    <scope>NUCLEOTIDE SEQUENCE [LARGE SCALE GENOMIC DNA]</scope>
</reference>
<evidence type="ECO:0000313" key="1">
    <source>
        <dbReference type="EMBL" id="PIW34232.1"/>
    </source>
</evidence>
<gene>
    <name evidence="1" type="ORF">COW28_00355</name>
</gene>
<feature type="non-terminal residue" evidence="1">
    <location>
        <position position="153"/>
    </location>
</feature>